<feature type="coiled-coil region" evidence="1">
    <location>
        <begin position="62"/>
        <end position="200"/>
    </location>
</feature>
<proteinExistence type="predicted"/>
<dbReference type="Proteomes" id="UP000815325">
    <property type="component" value="Unassembled WGS sequence"/>
</dbReference>
<evidence type="ECO:0000256" key="1">
    <source>
        <dbReference type="SAM" id="Coils"/>
    </source>
</evidence>
<organism evidence="2 3">
    <name type="scientific">Dunaliella salina</name>
    <name type="common">Green alga</name>
    <name type="synonym">Protococcus salinus</name>
    <dbReference type="NCBI Taxonomy" id="3046"/>
    <lineage>
        <taxon>Eukaryota</taxon>
        <taxon>Viridiplantae</taxon>
        <taxon>Chlorophyta</taxon>
        <taxon>core chlorophytes</taxon>
        <taxon>Chlorophyceae</taxon>
        <taxon>CS clade</taxon>
        <taxon>Chlamydomonadales</taxon>
        <taxon>Dunaliellaceae</taxon>
        <taxon>Dunaliella</taxon>
    </lineage>
</organism>
<reference evidence="2" key="1">
    <citation type="submission" date="2017-08" db="EMBL/GenBank/DDBJ databases">
        <authorList>
            <person name="Polle J.E."/>
            <person name="Barry K."/>
            <person name="Cushman J."/>
            <person name="Schmutz J."/>
            <person name="Tran D."/>
            <person name="Hathwaick L.T."/>
            <person name="Yim W.C."/>
            <person name="Jenkins J."/>
            <person name="Mckie-Krisberg Z.M."/>
            <person name="Prochnik S."/>
            <person name="Lindquist E."/>
            <person name="Dockter R.B."/>
            <person name="Adam C."/>
            <person name="Molina H."/>
            <person name="Bunkerborg J."/>
            <person name="Jin E."/>
            <person name="Buchheim M."/>
            <person name="Magnuson J."/>
        </authorList>
    </citation>
    <scope>NUCLEOTIDE SEQUENCE</scope>
    <source>
        <strain evidence="2">CCAP 19/18</strain>
    </source>
</reference>
<comment type="caution">
    <text evidence="2">The sequence shown here is derived from an EMBL/GenBank/DDBJ whole genome shotgun (WGS) entry which is preliminary data.</text>
</comment>
<evidence type="ECO:0000313" key="2">
    <source>
        <dbReference type="EMBL" id="KAF5827729.1"/>
    </source>
</evidence>
<evidence type="ECO:0000313" key="3">
    <source>
        <dbReference type="Proteomes" id="UP000815325"/>
    </source>
</evidence>
<dbReference type="EMBL" id="MU070438">
    <property type="protein sequence ID" value="KAF5827729.1"/>
    <property type="molecule type" value="Genomic_DNA"/>
</dbReference>
<accession>A0ABQ7FZG4</accession>
<dbReference type="PANTHER" id="PTHR14845">
    <property type="entry name" value="COILED-COIL DOMAIN-CONTAINING 166"/>
    <property type="match status" value="1"/>
</dbReference>
<name>A0ABQ7FZG4_DUNSA</name>
<protein>
    <submittedName>
        <fullName evidence="2">Uncharacterized protein</fullName>
    </submittedName>
</protein>
<gene>
    <name evidence="2" type="ORF">DUNSADRAFT_162</name>
</gene>
<dbReference type="PANTHER" id="PTHR14845:SF0">
    <property type="entry name" value="DUF4515 DOMAIN-CONTAINING PROTEIN"/>
    <property type="match status" value="1"/>
</dbReference>
<keyword evidence="1" id="KW-0175">Coiled coil</keyword>
<keyword evidence="3" id="KW-1185">Reference proteome</keyword>
<sequence>MGDAERANTTELTATQYVILAENQRKKKALADTKSQFGRVADENQALLEQLEFTQRENYEVTEHLREELLRKSQQVADLQAQIQKEGEEHAAELARQEEAAAARQATIIEEANAAAAEAAARIEALTAQLMSVSDFQQHQAEVEAEVMRLKEENQGLREKMESQRVDLERYYLELNQKQRKEWEQRLEELKKAAEEEVRLPCLQV</sequence>